<keyword evidence="2" id="KW-1133">Transmembrane helix</keyword>
<gene>
    <name evidence="3" type="ORF">EZS28_035194</name>
</gene>
<feature type="region of interest" description="Disordered" evidence="1">
    <location>
        <begin position="350"/>
        <end position="467"/>
    </location>
</feature>
<feature type="compositionally biased region" description="Basic and acidic residues" evidence="1">
    <location>
        <begin position="456"/>
        <end position="467"/>
    </location>
</feature>
<evidence type="ECO:0000256" key="2">
    <source>
        <dbReference type="SAM" id="Phobius"/>
    </source>
</evidence>
<feature type="non-terminal residue" evidence="3">
    <location>
        <position position="1"/>
    </location>
</feature>
<comment type="caution">
    <text evidence="3">The sequence shown here is derived from an EMBL/GenBank/DDBJ whole genome shotgun (WGS) entry which is preliminary data.</text>
</comment>
<keyword evidence="2" id="KW-0472">Membrane</keyword>
<evidence type="ECO:0000313" key="4">
    <source>
        <dbReference type="Proteomes" id="UP000324800"/>
    </source>
</evidence>
<accession>A0A5J4UF81</accession>
<dbReference type="AlphaFoldDB" id="A0A5J4UF81"/>
<dbReference type="Proteomes" id="UP000324800">
    <property type="component" value="Unassembled WGS sequence"/>
</dbReference>
<organism evidence="3 4">
    <name type="scientific">Streblomastix strix</name>
    <dbReference type="NCBI Taxonomy" id="222440"/>
    <lineage>
        <taxon>Eukaryota</taxon>
        <taxon>Metamonada</taxon>
        <taxon>Preaxostyla</taxon>
        <taxon>Oxymonadida</taxon>
        <taxon>Streblomastigidae</taxon>
        <taxon>Streblomastix</taxon>
    </lineage>
</organism>
<feature type="region of interest" description="Disordered" evidence="1">
    <location>
        <begin position="291"/>
        <end position="314"/>
    </location>
</feature>
<name>A0A5J4UF81_9EUKA</name>
<proteinExistence type="predicted"/>
<sequence>YYYGPTSETDSNPLQPILSNYVDTKIASQKTVKEVLPKGANTHSIISYDLGTVSSYQTAHPGAIIQTQPHQTEPFYCNSSYARVCWNVLGMMTQMQIDESKQVFWDKIDRFQGETLDLFQYNKISQKIFAVFDNVFIDLERGFMYFYYGLIFTFLFAIPHIALMTGGRIYWVRYVYNPNQSEQNQVKRRKEYIVPAATDQEDDSTSNTQKDDHLVVSTNENDEVVMMVVKTKRGQQPAKPPSVPPANTEAVTPVFPPQISIKVLDTEICTNTRNRITTTLEVRHRADMGVRHDSVTAHRHQSGIGTDTEDMDTDRDSIRVISPSRHGTASGSLKKNQNQNQNLIQHPSIYDNITPSRHNSQSQPNYGSRRGSRSGSPMKVRQPSIYDNIPASRHASRADIEDQDKGKDKDKEKIYSRNNSRYTSPRKGVQPVIIESRQVIRKPSIYDNISPSRKGSKIDVKQLSRQQ</sequence>
<feature type="non-terminal residue" evidence="3">
    <location>
        <position position="467"/>
    </location>
</feature>
<feature type="transmembrane region" description="Helical" evidence="2">
    <location>
        <begin position="145"/>
        <end position="171"/>
    </location>
</feature>
<dbReference type="EMBL" id="SNRW01016525">
    <property type="protein sequence ID" value="KAA6369279.1"/>
    <property type="molecule type" value="Genomic_DNA"/>
</dbReference>
<evidence type="ECO:0000256" key="1">
    <source>
        <dbReference type="SAM" id="MobiDB-lite"/>
    </source>
</evidence>
<protein>
    <submittedName>
        <fullName evidence="3">Uncharacterized protein</fullName>
    </submittedName>
</protein>
<reference evidence="3 4" key="1">
    <citation type="submission" date="2019-03" db="EMBL/GenBank/DDBJ databases">
        <title>Single cell metagenomics reveals metabolic interactions within the superorganism composed of flagellate Streblomastix strix and complex community of Bacteroidetes bacteria on its surface.</title>
        <authorList>
            <person name="Treitli S.C."/>
            <person name="Kolisko M."/>
            <person name="Husnik F."/>
            <person name="Keeling P."/>
            <person name="Hampl V."/>
        </authorList>
    </citation>
    <scope>NUCLEOTIDE SEQUENCE [LARGE SCALE GENOMIC DNA]</scope>
    <source>
        <strain evidence="3">ST1C</strain>
    </source>
</reference>
<keyword evidence="2" id="KW-0812">Transmembrane</keyword>
<feature type="compositionally biased region" description="Polar residues" evidence="1">
    <location>
        <begin position="351"/>
        <end position="366"/>
    </location>
</feature>
<feature type="compositionally biased region" description="Low complexity" evidence="1">
    <location>
        <begin position="367"/>
        <end position="376"/>
    </location>
</feature>
<feature type="compositionally biased region" description="Basic and acidic residues" evidence="1">
    <location>
        <begin position="396"/>
        <end position="415"/>
    </location>
</feature>
<evidence type="ECO:0000313" key="3">
    <source>
        <dbReference type="EMBL" id="KAA6369279.1"/>
    </source>
</evidence>